<keyword evidence="3" id="KW-1185">Reference proteome</keyword>
<feature type="region of interest" description="Disordered" evidence="1">
    <location>
        <begin position="405"/>
        <end position="437"/>
    </location>
</feature>
<dbReference type="PANTHER" id="PTHR10963">
    <property type="entry name" value="GLYCOSYL HYDROLASE-RELATED"/>
    <property type="match status" value="1"/>
</dbReference>
<dbReference type="OrthoDB" id="192832at2759"/>
<feature type="compositionally biased region" description="Polar residues" evidence="1">
    <location>
        <begin position="419"/>
        <end position="433"/>
    </location>
</feature>
<dbReference type="Pfam" id="PF26113">
    <property type="entry name" value="GH16_XgeA"/>
    <property type="match status" value="1"/>
</dbReference>
<dbReference type="PANTHER" id="PTHR10963:SF24">
    <property type="entry name" value="GLYCOSIDASE C21B10.07-RELATED"/>
    <property type="match status" value="1"/>
</dbReference>
<name>A0A2S6CMQ4_9PEZI</name>
<evidence type="ECO:0008006" key="4">
    <source>
        <dbReference type="Google" id="ProtNLM"/>
    </source>
</evidence>
<proteinExistence type="predicted"/>
<evidence type="ECO:0000256" key="1">
    <source>
        <dbReference type="SAM" id="MobiDB-lite"/>
    </source>
</evidence>
<dbReference type="InterPro" id="IPR013320">
    <property type="entry name" value="ConA-like_dom_sf"/>
</dbReference>
<accession>A0A2S6CMQ4</accession>
<reference evidence="3" key="1">
    <citation type="journal article" date="2017" name="bioRxiv">
        <title>Conservation of a gene cluster reveals novel cercosporin biosynthetic mechanisms and extends production to the genus Colletotrichum.</title>
        <authorList>
            <person name="de Jonge R."/>
            <person name="Ebert M.K."/>
            <person name="Huitt-Roehl C.R."/>
            <person name="Pal P."/>
            <person name="Suttle J.C."/>
            <person name="Spanner R.E."/>
            <person name="Neubauer J.D."/>
            <person name="Jurick W.M.II."/>
            <person name="Stott K.A."/>
            <person name="Secor G.A."/>
            <person name="Thomma B.P.H.J."/>
            <person name="Van de Peer Y."/>
            <person name="Townsend C.A."/>
            <person name="Bolton M.D."/>
        </authorList>
    </citation>
    <scope>NUCLEOTIDE SEQUENCE [LARGE SCALE GENOMIC DNA]</scope>
    <source>
        <strain evidence="3">CBS538.71</strain>
    </source>
</reference>
<gene>
    <name evidence="2" type="ORF">CBER1_02002</name>
</gene>
<sequence length="706" mass="74373">MTILHLHFFDKFTFSDRYDPTYGHVKYVNKSVALTNGYAYFSSANNSAVIKPDTINKWPPGMFPNSEYLPGRPSGVAPGQRTGFLGQIGLRMEKLASPALWALVDDKHANAAQDILEGVHTSEANTMSLHSSPNCSVMGSGQTGIFATSNCDSSVNSNSGCGSELKNTTANPNNYGAPFNANRGGVYVTEWTSNYIKHWWFPRGQIPASITAGNPDVSAFGNPAVNAQGACDIDSHFRNMSIIINIDFCGAWAGNVYNQRPNCPQDVPKNTPEKAIDRCNAFVGEYPDRMSEAYWEINRIQVFQMPADVATTSTYSTSLSSVAPTGRSTNTIPLGMGATTSTLPSAPAYTGPVSTATSTQPVSVSTSMVTFVSTKSVTWVSEGITYSSPYPVTIATTSTFEVPTQYSSAPSSTVDDSSGETASQPATMPTTSARPACPGTYEEACSTSSSSNDPYCSNSQGITYAIKCGRGFIGTIIPQDQIVITIIPDSYKRDILPDVPKRVVVPNYASCSATCDNTAGCVAFQFEPPNNCTVFSEVAGAYDLPGGVGATAVSDTSNPPSYAVPTTSSSAGLPPGYTDSVASSPFALSTKTAYTLPSIGSLTSSSSYIASSTLISNLATLVTTGSITITGISATTALRPTSSSRGTIDIPSIFTTRVPSTCPRVVSGTGYTTITKTYTMTTCIAGEICVNLDYTAIGNYAGYSQP</sequence>
<organism evidence="2 3">
    <name type="scientific">Cercospora berteroae</name>
    <dbReference type="NCBI Taxonomy" id="357750"/>
    <lineage>
        <taxon>Eukaryota</taxon>
        <taxon>Fungi</taxon>
        <taxon>Dikarya</taxon>
        <taxon>Ascomycota</taxon>
        <taxon>Pezizomycotina</taxon>
        <taxon>Dothideomycetes</taxon>
        <taxon>Dothideomycetidae</taxon>
        <taxon>Mycosphaerellales</taxon>
        <taxon>Mycosphaerellaceae</taxon>
        <taxon>Cercospora</taxon>
    </lineage>
</organism>
<evidence type="ECO:0000313" key="2">
    <source>
        <dbReference type="EMBL" id="PPJ61018.1"/>
    </source>
</evidence>
<feature type="compositionally biased region" description="Low complexity" evidence="1">
    <location>
        <begin position="407"/>
        <end position="416"/>
    </location>
</feature>
<dbReference type="SUPFAM" id="SSF49899">
    <property type="entry name" value="Concanavalin A-like lectins/glucanases"/>
    <property type="match status" value="1"/>
</dbReference>
<dbReference type="AlphaFoldDB" id="A0A2S6CMQ4"/>
<comment type="caution">
    <text evidence="2">The sequence shown here is derived from an EMBL/GenBank/DDBJ whole genome shotgun (WGS) entry which is preliminary data.</text>
</comment>
<dbReference type="STRING" id="357750.A0A2S6CMQ4"/>
<dbReference type="GO" id="GO:0009251">
    <property type="term" value="P:glucan catabolic process"/>
    <property type="evidence" value="ECO:0007669"/>
    <property type="project" value="TreeGrafter"/>
</dbReference>
<dbReference type="Gene3D" id="2.60.120.200">
    <property type="match status" value="1"/>
</dbReference>
<evidence type="ECO:0000313" key="3">
    <source>
        <dbReference type="Proteomes" id="UP000237631"/>
    </source>
</evidence>
<dbReference type="Proteomes" id="UP000237631">
    <property type="component" value="Unassembled WGS sequence"/>
</dbReference>
<dbReference type="EMBL" id="PNEN01000157">
    <property type="protein sequence ID" value="PPJ61018.1"/>
    <property type="molecule type" value="Genomic_DNA"/>
</dbReference>
<dbReference type="InterPro" id="IPR050546">
    <property type="entry name" value="Glycosyl_Hydrlase_16"/>
</dbReference>
<protein>
    <recommendedName>
        <fullName evidence="4">Apple domain-containing protein</fullName>
    </recommendedName>
</protein>